<dbReference type="OrthoDB" id="7871632at2"/>
<dbReference type="NCBIfam" id="TIGR02497">
    <property type="entry name" value="yscI_hrpB_dom"/>
    <property type="match status" value="1"/>
</dbReference>
<feature type="region of interest" description="Disordered" evidence="1">
    <location>
        <begin position="125"/>
        <end position="145"/>
    </location>
</feature>
<gene>
    <name evidence="2" type="ORF">ABB55_07685</name>
</gene>
<keyword evidence="3" id="KW-1185">Reference proteome</keyword>
<evidence type="ECO:0000256" key="1">
    <source>
        <dbReference type="SAM" id="MobiDB-lite"/>
    </source>
</evidence>
<dbReference type="InterPro" id="IPR012670">
    <property type="entry name" value="T3SS_YscI/HrpB"/>
</dbReference>
<dbReference type="EMBL" id="LJYW01000001">
    <property type="protein sequence ID" value="KPL52122.1"/>
    <property type="molecule type" value="Genomic_DNA"/>
</dbReference>
<dbReference type="Proteomes" id="UP000048984">
    <property type="component" value="Unassembled WGS sequence"/>
</dbReference>
<evidence type="ECO:0000313" key="3">
    <source>
        <dbReference type="Proteomes" id="UP000048984"/>
    </source>
</evidence>
<reference evidence="2 3" key="2">
    <citation type="submission" date="2015-10" db="EMBL/GenBank/DDBJ databases">
        <title>Draft Genome Sequence of Prosthecomicrobium hirschii ATCC 27832.</title>
        <authorList>
            <person name="Daniel J."/>
            <person name="Givan S.A."/>
            <person name="Brun Y.V."/>
            <person name="Brown P.J."/>
        </authorList>
    </citation>
    <scope>NUCLEOTIDE SEQUENCE [LARGE SCALE GENOMIC DNA]</scope>
    <source>
        <strain evidence="2 3">16</strain>
    </source>
</reference>
<dbReference type="GO" id="GO:0030254">
    <property type="term" value="P:protein secretion by the type III secretion system"/>
    <property type="evidence" value="ECO:0007669"/>
    <property type="project" value="InterPro"/>
</dbReference>
<accession>A0A0P6VJB7</accession>
<dbReference type="Pfam" id="PF17001">
    <property type="entry name" value="T3SS_basalb_I"/>
    <property type="match status" value="1"/>
</dbReference>
<evidence type="ECO:0000313" key="2">
    <source>
        <dbReference type="EMBL" id="KPL52122.1"/>
    </source>
</evidence>
<feature type="compositionally biased region" description="Low complexity" evidence="1">
    <location>
        <begin position="125"/>
        <end position="143"/>
    </location>
</feature>
<dbReference type="AlphaFoldDB" id="A0A0P6VJB7"/>
<protein>
    <recommendedName>
        <fullName evidence="4">Type III secretion protein</fullName>
    </recommendedName>
</protein>
<reference evidence="2 3" key="1">
    <citation type="submission" date="2015-09" db="EMBL/GenBank/DDBJ databases">
        <authorList>
            <person name="Jackson K.R."/>
            <person name="Lunt B.L."/>
            <person name="Fisher J.N.B."/>
            <person name="Gardner A.V."/>
            <person name="Bailey M.E."/>
            <person name="Deus L.M."/>
            <person name="Earl A.S."/>
            <person name="Gibby P.D."/>
            <person name="Hartmann K.A."/>
            <person name="Liu J.E."/>
            <person name="Manci A.M."/>
            <person name="Nielsen D.A."/>
            <person name="Solomon M.B."/>
            <person name="Breakwell D.P."/>
            <person name="Burnett S.H."/>
            <person name="Grose J.H."/>
        </authorList>
    </citation>
    <scope>NUCLEOTIDE SEQUENCE [LARGE SCALE GENOMIC DNA]</scope>
    <source>
        <strain evidence="2 3">16</strain>
    </source>
</reference>
<name>A0A0P6VJB7_9HYPH</name>
<comment type="caution">
    <text evidence="2">The sequence shown here is derived from an EMBL/GenBank/DDBJ whole genome shotgun (WGS) entry which is preliminary data.</text>
</comment>
<organism evidence="2 3">
    <name type="scientific">Prosthecodimorpha hirschii</name>
    <dbReference type="NCBI Taxonomy" id="665126"/>
    <lineage>
        <taxon>Bacteria</taxon>
        <taxon>Pseudomonadati</taxon>
        <taxon>Pseudomonadota</taxon>
        <taxon>Alphaproteobacteria</taxon>
        <taxon>Hyphomicrobiales</taxon>
        <taxon>Ancalomicrobiaceae</taxon>
        <taxon>Prosthecodimorpha</taxon>
    </lineage>
</organism>
<proteinExistence type="predicted"/>
<evidence type="ECO:0008006" key="4">
    <source>
        <dbReference type="Google" id="ProtNLM"/>
    </source>
</evidence>
<sequence>MTTIGFSLGGQLAASTGHSEHSGYEVLKTAASPDKKSTGLFDSALDRAVSGGQTTKVAAVDAPKPVAGAVATDSVSTATGGMRLSQLFGGPGGARPVTGQPGAAPALNGQPTTGARPVAGQTVNGQTTISQTTPTPTSGTAATTDRERARRALELDAPAAKTTVPAEGSGDAIIEGMQKLRGVFDAREAQLGKLMSHSHMDVNTMMAMQMELVRFSLLVEVTSKLTGKSTQAFDTLMKGQ</sequence>
<dbReference type="RefSeq" id="WP_054358285.1">
    <property type="nucleotide sequence ID" value="NZ_JAPCYQ010000001.1"/>
</dbReference>